<evidence type="ECO:0000256" key="2">
    <source>
        <dbReference type="ARBA" id="ARBA00022448"/>
    </source>
</evidence>
<evidence type="ECO:0000256" key="3">
    <source>
        <dbReference type="ARBA" id="ARBA00022475"/>
    </source>
</evidence>
<reference evidence="9" key="1">
    <citation type="journal article" date="2020" name="mSystems">
        <title>Genome- and Community-Level Interaction Insights into Carbon Utilization and Element Cycling Functions of Hydrothermarchaeota in Hydrothermal Sediment.</title>
        <authorList>
            <person name="Zhou Z."/>
            <person name="Liu Y."/>
            <person name="Xu W."/>
            <person name="Pan J."/>
            <person name="Luo Z.H."/>
            <person name="Li M."/>
        </authorList>
    </citation>
    <scope>NUCLEOTIDE SEQUENCE [LARGE SCALE GENOMIC DNA]</scope>
    <source>
        <strain evidence="9">SpSt-381</strain>
    </source>
</reference>
<gene>
    <name evidence="9" type="ORF">ENR23_07915</name>
</gene>
<name>A0A832I1F2_UNCEI</name>
<evidence type="ECO:0000256" key="4">
    <source>
        <dbReference type="ARBA" id="ARBA00022692"/>
    </source>
</evidence>
<dbReference type="Gene3D" id="1.10.3720.10">
    <property type="entry name" value="MetI-like"/>
    <property type="match status" value="1"/>
</dbReference>
<accession>A0A832I1F2</accession>
<dbReference type="SUPFAM" id="SSF161098">
    <property type="entry name" value="MetI-like"/>
    <property type="match status" value="1"/>
</dbReference>
<feature type="transmembrane region" description="Helical" evidence="7">
    <location>
        <begin position="152"/>
        <end position="174"/>
    </location>
</feature>
<evidence type="ECO:0000256" key="5">
    <source>
        <dbReference type="ARBA" id="ARBA00022989"/>
    </source>
</evidence>
<keyword evidence="5 7" id="KW-1133">Transmembrane helix</keyword>
<keyword evidence="4 7" id="KW-0812">Transmembrane</keyword>
<comment type="similarity">
    <text evidence="7">Belongs to the binding-protein-dependent transport system permease family.</text>
</comment>
<feature type="transmembrane region" description="Helical" evidence="7">
    <location>
        <begin position="111"/>
        <end position="131"/>
    </location>
</feature>
<keyword evidence="6 7" id="KW-0472">Membrane</keyword>
<evidence type="ECO:0000256" key="1">
    <source>
        <dbReference type="ARBA" id="ARBA00004651"/>
    </source>
</evidence>
<dbReference type="Pfam" id="PF00528">
    <property type="entry name" value="BPD_transp_1"/>
    <property type="match status" value="1"/>
</dbReference>
<dbReference type="GO" id="GO:0055085">
    <property type="term" value="P:transmembrane transport"/>
    <property type="evidence" value="ECO:0007669"/>
    <property type="project" value="InterPro"/>
</dbReference>
<feature type="transmembrane region" description="Helical" evidence="7">
    <location>
        <begin position="212"/>
        <end position="231"/>
    </location>
</feature>
<comment type="caution">
    <text evidence="9">The sequence shown here is derived from an EMBL/GenBank/DDBJ whole genome shotgun (WGS) entry which is preliminary data.</text>
</comment>
<dbReference type="InterPro" id="IPR000515">
    <property type="entry name" value="MetI-like"/>
</dbReference>
<feature type="domain" description="ABC transmembrane type-1" evidence="8">
    <location>
        <begin position="42"/>
        <end position="231"/>
    </location>
</feature>
<dbReference type="CDD" id="cd06261">
    <property type="entry name" value="TM_PBP2"/>
    <property type="match status" value="1"/>
</dbReference>
<evidence type="ECO:0000259" key="8">
    <source>
        <dbReference type="PROSITE" id="PS50928"/>
    </source>
</evidence>
<comment type="subcellular location">
    <subcellularLocation>
        <location evidence="1 7">Cell membrane</location>
        <topology evidence="1 7">Multi-pass membrane protein</topology>
    </subcellularLocation>
</comment>
<dbReference type="EMBL" id="DSQF01000017">
    <property type="protein sequence ID" value="HGZ43334.1"/>
    <property type="molecule type" value="Genomic_DNA"/>
</dbReference>
<feature type="transmembrane region" description="Helical" evidence="7">
    <location>
        <begin position="42"/>
        <end position="65"/>
    </location>
</feature>
<evidence type="ECO:0000313" key="9">
    <source>
        <dbReference type="EMBL" id="HGZ43334.1"/>
    </source>
</evidence>
<dbReference type="GO" id="GO:0005886">
    <property type="term" value="C:plasma membrane"/>
    <property type="evidence" value="ECO:0007669"/>
    <property type="project" value="UniProtKB-SubCell"/>
</dbReference>
<keyword evidence="2 7" id="KW-0813">Transport</keyword>
<organism evidence="9">
    <name type="scientific">Eiseniibacteriota bacterium</name>
    <dbReference type="NCBI Taxonomy" id="2212470"/>
    <lineage>
        <taxon>Bacteria</taxon>
        <taxon>Candidatus Eiseniibacteriota</taxon>
    </lineage>
</organism>
<feature type="transmembrane region" description="Helical" evidence="7">
    <location>
        <begin position="77"/>
        <end position="99"/>
    </location>
</feature>
<dbReference type="PROSITE" id="PS50928">
    <property type="entry name" value="ABC_TM1"/>
    <property type="match status" value="1"/>
</dbReference>
<protein>
    <submittedName>
        <fullName evidence="9">Carbohydrate ABC transporter permease</fullName>
    </submittedName>
</protein>
<dbReference type="PANTHER" id="PTHR43744">
    <property type="entry name" value="ABC TRANSPORTER PERMEASE PROTEIN MG189-RELATED-RELATED"/>
    <property type="match status" value="1"/>
</dbReference>
<evidence type="ECO:0000256" key="6">
    <source>
        <dbReference type="ARBA" id="ARBA00023136"/>
    </source>
</evidence>
<keyword evidence="3" id="KW-1003">Cell membrane</keyword>
<sequence>MVSASFMAPGEANHAPPPLVPAAPTLRHYAELFTRLDLGRNFANSALIAVTTTLVSVLLNAMAGYAFAKLRFAGREALFRALLAALVIPAQVGMLPLFLVLQKLGLVNTPLGVMIPYLCSVFGIFMVRQYALSIPDDLLDAARIDGAGERRIFFEIVLPVIRPILAVQAAFNFLASWNDFMWPLIVLSDERRFTLPVALASLVGEHVQDTELMMAGAVVTVVPVIALFLALQRFYVEGVMMGSTKG</sequence>
<dbReference type="AlphaFoldDB" id="A0A832I1F2"/>
<dbReference type="PANTHER" id="PTHR43744:SF12">
    <property type="entry name" value="ABC TRANSPORTER PERMEASE PROTEIN MG189-RELATED"/>
    <property type="match status" value="1"/>
</dbReference>
<proteinExistence type="inferred from homology"/>
<evidence type="ECO:0000256" key="7">
    <source>
        <dbReference type="RuleBase" id="RU363032"/>
    </source>
</evidence>
<dbReference type="InterPro" id="IPR035906">
    <property type="entry name" value="MetI-like_sf"/>
</dbReference>